<dbReference type="InterPro" id="IPR013785">
    <property type="entry name" value="Aldolase_TIM"/>
</dbReference>
<comment type="similarity">
    <text evidence="8">Belongs to the radical SAM superfamily. 7-carboxy-7-deazaguanine synthase family.</text>
</comment>
<reference evidence="10 11" key="1">
    <citation type="journal article" date="2015" name="Nat. Commun.">
        <title>Genomic and transcriptomic evidence for scavenging of diverse organic compounds by widespread deep-sea archaea.</title>
        <authorList>
            <person name="Li M."/>
            <person name="Baker B.J."/>
            <person name="Anantharaman K."/>
            <person name="Jain S."/>
            <person name="Breier J.A."/>
            <person name="Dick G.J."/>
        </authorList>
    </citation>
    <scope>NUCLEOTIDE SEQUENCE [LARGE SCALE GENOMIC DNA]</scope>
    <source>
        <strain evidence="10">Cayman_51_deep</strain>
    </source>
</reference>
<comment type="function">
    <text evidence="8">Catalyzes the complex heterocyclic radical-mediated conversion of 6-carboxy-5,6,7,8-tetrahydropterin (CPH4) to 7-carboxy-7-deazaguanine (CDG), a step common to the biosynthetic pathways of all 7-deazapurine-containing compounds.</text>
</comment>
<feature type="binding site" evidence="8">
    <location>
        <position position="46"/>
    </location>
    <ligand>
        <name>[4Fe-4S] cluster</name>
        <dbReference type="ChEBI" id="CHEBI:49883"/>
        <note>4Fe-4S-S-AdoMet</note>
    </ligand>
</feature>
<dbReference type="AlphaFoldDB" id="A0A2V3HS38"/>
<dbReference type="SUPFAM" id="SSF102114">
    <property type="entry name" value="Radical SAM enzymes"/>
    <property type="match status" value="1"/>
</dbReference>
<dbReference type="GO" id="GO:0016840">
    <property type="term" value="F:carbon-nitrogen lyase activity"/>
    <property type="evidence" value="ECO:0007669"/>
    <property type="project" value="UniProtKB-UniRule"/>
</dbReference>
<evidence type="ECO:0000256" key="3">
    <source>
        <dbReference type="ARBA" id="ARBA00022723"/>
    </source>
</evidence>
<sequence>MVLLPTGSDLEQVFPIVEIFHSIQGEGHNTGMSSVFIRFGRCNLRCPWCDTEFDEWEDMTLGQIINEISKFDCDRIILTGGEPALQDLPTLCGALGGIGYYISIETNGTVALPSGIIDWICVSPKDQEYPDVAIRQRTGNELKVVNLGQDLSMYDDLKGGFDHLYLQPCYDEGQSVEWNGLNFHDTFEQVRSRPEWRLSLQSHKWMCVE</sequence>
<dbReference type="Proteomes" id="UP000248161">
    <property type="component" value="Unassembled WGS sequence"/>
</dbReference>
<keyword evidence="2 8" id="KW-0949">S-adenosyl-L-methionine</keyword>
<gene>
    <name evidence="8" type="primary">queE</name>
    <name evidence="10" type="ORF">CXX69_02305</name>
</gene>
<feature type="binding site" evidence="8">
    <location>
        <begin position="48"/>
        <end position="50"/>
    </location>
    <ligand>
        <name>S-adenosyl-L-methionine</name>
        <dbReference type="ChEBI" id="CHEBI:59789"/>
    </ligand>
</feature>
<dbReference type="PANTHER" id="PTHR42836:SF1">
    <property type="entry name" value="7-CARBOXY-7-DEAZAGUANINE SYNTHASE"/>
    <property type="match status" value="1"/>
</dbReference>
<dbReference type="SFLD" id="SFLDS00029">
    <property type="entry name" value="Radical_SAM"/>
    <property type="match status" value="1"/>
</dbReference>
<feature type="binding site" evidence="8">
    <location>
        <position position="81"/>
    </location>
    <ligand>
        <name>S-adenosyl-L-methionine</name>
        <dbReference type="ChEBI" id="CHEBI:59789"/>
    </ligand>
</feature>
<name>A0A2V3HS38_9ARCH</name>
<evidence type="ECO:0000256" key="7">
    <source>
        <dbReference type="ARBA" id="ARBA00023239"/>
    </source>
</evidence>
<protein>
    <recommendedName>
        <fullName evidence="8">7-carboxy-7-deazaguanine synthase</fullName>
        <shortName evidence="8">CDG synthase</shortName>
        <ecNumber evidence="8">4.3.99.3</ecNumber>
    </recommendedName>
    <alternativeName>
        <fullName evidence="8">Archaeosine biosynthesis protein QueE</fullName>
    </alternativeName>
</protein>
<proteinExistence type="inferred from homology"/>
<dbReference type="EMBL" id="PSPG01000004">
    <property type="protein sequence ID" value="PXF21958.1"/>
    <property type="molecule type" value="Genomic_DNA"/>
</dbReference>
<keyword evidence="4 8" id="KW-0460">Magnesium</keyword>
<dbReference type="GO" id="GO:0000287">
    <property type="term" value="F:magnesium ion binding"/>
    <property type="evidence" value="ECO:0007669"/>
    <property type="project" value="UniProtKB-UniRule"/>
</dbReference>
<feature type="binding site" evidence="8">
    <location>
        <position position="49"/>
    </location>
    <ligand>
        <name>[4Fe-4S] cluster</name>
        <dbReference type="ChEBI" id="CHEBI:49883"/>
        <note>4Fe-4S-S-AdoMet</note>
    </ligand>
</feature>
<organism evidence="10 11">
    <name type="scientific">Candidatus Thalassarchaeum betae</name>
    <dbReference type="NCBI Taxonomy" id="2599289"/>
    <lineage>
        <taxon>Archaea</taxon>
        <taxon>Methanobacteriati</taxon>
        <taxon>Thermoplasmatota</taxon>
        <taxon>Candidatus Poseidoniia</taxon>
        <taxon>Candidatus Poseidoniales</taxon>
        <taxon>Candidatus Thalassarchaeaceae</taxon>
        <taxon>Candidatus Thalassarchaeum</taxon>
    </lineage>
</organism>
<dbReference type="InterPro" id="IPR007197">
    <property type="entry name" value="rSAM"/>
</dbReference>
<keyword evidence="5 8" id="KW-0408">Iron</keyword>
<evidence type="ECO:0000256" key="5">
    <source>
        <dbReference type="ARBA" id="ARBA00023004"/>
    </source>
</evidence>
<dbReference type="EC" id="4.3.99.3" evidence="8"/>
<comment type="cofactor">
    <cofactor evidence="8">
        <name>S-adenosyl-L-methionine</name>
        <dbReference type="ChEBI" id="CHEBI:59789"/>
    </cofactor>
    <text evidence="8">Binds 1 S-adenosyl-L-methionine per subunit.</text>
</comment>
<dbReference type="GO" id="GO:1904047">
    <property type="term" value="F:S-adenosyl-L-methionine binding"/>
    <property type="evidence" value="ECO:0007669"/>
    <property type="project" value="UniProtKB-UniRule"/>
</dbReference>
<comment type="catalytic activity">
    <reaction evidence="8">
        <text>6-carboxy-5,6,7,8-tetrahydropterin + H(+) = 7-carboxy-7-carbaguanine + NH4(+)</text>
        <dbReference type="Rhea" id="RHEA:27974"/>
        <dbReference type="ChEBI" id="CHEBI:15378"/>
        <dbReference type="ChEBI" id="CHEBI:28938"/>
        <dbReference type="ChEBI" id="CHEBI:61032"/>
        <dbReference type="ChEBI" id="CHEBI:61036"/>
        <dbReference type="EC" id="4.3.99.3"/>
    </reaction>
</comment>
<evidence type="ECO:0000313" key="10">
    <source>
        <dbReference type="EMBL" id="PXF21958.1"/>
    </source>
</evidence>
<comment type="caution">
    <text evidence="10">The sequence shown here is derived from an EMBL/GenBank/DDBJ whole genome shotgun (WGS) entry which is preliminary data.</text>
</comment>
<feature type="binding site" evidence="8">
    <location>
        <begin position="23"/>
        <end position="25"/>
    </location>
    <ligand>
        <name>substrate</name>
    </ligand>
</feature>
<accession>A0A2V3HS38</accession>
<feature type="binding site" evidence="8">
    <location>
        <position position="38"/>
    </location>
    <ligand>
        <name>substrate</name>
    </ligand>
</feature>
<feature type="binding site" evidence="8">
    <location>
        <begin position="123"/>
        <end position="125"/>
    </location>
    <ligand>
        <name>S-adenosyl-L-methionine</name>
        <dbReference type="ChEBI" id="CHEBI:59789"/>
    </ligand>
</feature>
<evidence type="ECO:0000256" key="6">
    <source>
        <dbReference type="ARBA" id="ARBA00023014"/>
    </source>
</evidence>
<evidence type="ECO:0000256" key="4">
    <source>
        <dbReference type="ARBA" id="ARBA00022842"/>
    </source>
</evidence>
<dbReference type="PROSITE" id="PS51918">
    <property type="entry name" value="RADICAL_SAM"/>
    <property type="match status" value="1"/>
</dbReference>
<comment type="cofactor">
    <cofactor evidence="8">
        <name>Mg(2+)</name>
        <dbReference type="ChEBI" id="CHEBI:18420"/>
    </cofactor>
</comment>
<feature type="binding site" evidence="8">
    <location>
        <position position="42"/>
    </location>
    <ligand>
        <name>[4Fe-4S] cluster</name>
        <dbReference type="ChEBI" id="CHEBI:49883"/>
        <note>4Fe-4S-S-AdoMet</note>
    </ligand>
</feature>
<comment type="subunit">
    <text evidence="8">Homodimer.</text>
</comment>
<dbReference type="PIRSF" id="PIRSF000370">
    <property type="entry name" value="QueE"/>
    <property type="match status" value="1"/>
</dbReference>
<dbReference type="HAMAP" id="MF_00917">
    <property type="entry name" value="QueE"/>
    <property type="match status" value="1"/>
</dbReference>
<keyword evidence="1 8" id="KW-0004">4Fe-4S</keyword>
<dbReference type="UniPathway" id="UPA00391"/>
<evidence type="ECO:0000256" key="2">
    <source>
        <dbReference type="ARBA" id="ARBA00022691"/>
    </source>
</evidence>
<comment type="cofactor">
    <cofactor evidence="8">
        <name>[4Fe-4S] cluster</name>
        <dbReference type="ChEBI" id="CHEBI:49883"/>
    </cofactor>
    <text evidence="8">Binds 1 [4Fe-4S] cluster. The cluster is coordinated with 3 cysteines and an exchangeable S-adenosyl-L-methionine.</text>
</comment>
<dbReference type="GO" id="GO:0051539">
    <property type="term" value="F:4 iron, 4 sulfur cluster binding"/>
    <property type="evidence" value="ECO:0007669"/>
    <property type="project" value="UniProtKB-UniRule"/>
</dbReference>
<keyword evidence="7 8" id="KW-0456">Lyase</keyword>
<feature type="domain" description="Radical SAM core" evidence="9">
    <location>
        <begin position="29"/>
        <end position="209"/>
    </location>
</feature>
<dbReference type="InterPro" id="IPR058240">
    <property type="entry name" value="rSAM_sf"/>
</dbReference>
<feature type="binding site" evidence="8">
    <location>
        <position position="79"/>
    </location>
    <ligand>
        <name>substrate</name>
    </ligand>
</feature>
<keyword evidence="3 8" id="KW-0479">Metal-binding</keyword>
<dbReference type="InterPro" id="IPR024924">
    <property type="entry name" value="7-CO-7-deazaguanine_synth-like"/>
</dbReference>
<dbReference type="Gene3D" id="3.20.20.70">
    <property type="entry name" value="Aldolase class I"/>
    <property type="match status" value="1"/>
</dbReference>
<evidence type="ECO:0000256" key="8">
    <source>
        <dbReference type="HAMAP-Rule" id="MF_00917"/>
    </source>
</evidence>
<dbReference type="Pfam" id="PF04055">
    <property type="entry name" value="Radical_SAM"/>
    <property type="match status" value="1"/>
</dbReference>
<dbReference type="PANTHER" id="PTHR42836">
    <property type="entry name" value="7-CARBOXY-7-DEAZAGUANINE SYNTHASE"/>
    <property type="match status" value="1"/>
</dbReference>
<keyword evidence="6 8" id="KW-0411">Iron-sulfur</keyword>
<evidence type="ECO:0000259" key="9">
    <source>
        <dbReference type="PROSITE" id="PS51918"/>
    </source>
</evidence>
<comment type="pathway">
    <text evidence="8">Purine metabolism; 7-cyano-7-deazaguanine biosynthesis.</text>
</comment>
<evidence type="ECO:0000313" key="11">
    <source>
        <dbReference type="Proteomes" id="UP000248161"/>
    </source>
</evidence>
<evidence type="ECO:0000256" key="1">
    <source>
        <dbReference type="ARBA" id="ARBA00022485"/>
    </source>
</evidence>
<comment type="caution">
    <text evidence="8">Lacks conserved residue(s) required for the propagation of feature annotation.</text>
</comment>
<feature type="binding site" evidence="8">
    <location>
        <position position="51"/>
    </location>
    <ligand>
        <name>Mg(2+)</name>
        <dbReference type="ChEBI" id="CHEBI:18420"/>
    </ligand>
</feature>